<sequence length="151" mass="18098">MIEELVKLKKKDQIRLDKKTTLKLQAEFDEEEQRLARDRSQKELEANNALIKRWDDVQAKIDADYQLAERLLVEEQKELTDAEKATLFMLLLEKRRKFFAAKTAKEKRNKPPTQTQQRKIMYTYLKNVKGKKLNDMKNKSFYSIQKKFDRA</sequence>
<proteinExistence type="predicted"/>
<protein>
    <submittedName>
        <fullName evidence="1">Uncharacterized protein</fullName>
    </submittedName>
</protein>
<comment type="caution">
    <text evidence="1">The sequence shown here is derived from an EMBL/GenBank/DDBJ whole genome shotgun (WGS) entry which is preliminary data.</text>
</comment>
<reference evidence="1" key="1">
    <citation type="journal article" date="2019" name="Sci. Rep.">
        <title>Draft genome of Tanacetum cinerariifolium, the natural source of mosquito coil.</title>
        <authorList>
            <person name="Yamashiro T."/>
            <person name="Shiraishi A."/>
            <person name="Satake H."/>
            <person name="Nakayama K."/>
        </authorList>
    </citation>
    <scope>NUCLEOTIDE SEQUENCE</scope>
</reference>
<name>A0A699UPE3_TANCI</name>
<dbReference type="EMBL" id="BKCJ011341432">
    <property type="protein sequence ID" value="GFD22979.1"/>
    <property type="molecule type" value="Genomic_DNA"/>
</dbReference>
<organism evidence="1">
    <name type="scientific">Tanacetum cinerariifolium</name>
    <name type="common">Dalmatian daisy</name>
    <name type="synonym">Chrysanthemum cinerariifolium</name>
    <dbReference type="NCBI Taxonomy" id="118510"/>
    <lineage>
        <taxon>Eukaryota</taxon>
        <taxon>Viridiplantae</taxon>
        <taxon>Streptophyta</taxon>
        <taxon>Embryophyta</taxon>
        <taxon>Tracheophyta</taxon>
        <taxon>Spermatophyta</taxon>
        <taxon>Magnoliopsida</taxon>
        <taxon>eudicotyledons</taxon>
        <taxon>Gunneridae</taxon>
        <taxon>Pentapetalae</taxon>
        <taxon>asterids</taxon>
        <taxon>campanulids</taxon>
        <taxon>Asterales</taxon>
        <taxon>Asteraceae</taxon>
        <taxon>Asteroideae</taxon>
        <taxon>Anthemideae</taxon>
        <taxon>Anthemidinae</taxon>
        <taxon>Tanacetum</taxon>
    </lineage>
</organism>
<feature type="non-terminal residue" evidence="1">
    <location>
        <position position="151"/>
    </location>
</feature>
<gene>
    <name evidence="1" type="ORF">Tci_894948</name>
</gene>
<accession>A0A699UPE3</accession>
<evidence type="ECO:0000313" key="1">
    <source>
        <dbReference type="EMBL" id="GFD22979.1"/>
    </source>
</evidence>
<dbReference type="AlphaFoldDB" id="A0A699UPE3"/>